<dbReference type="KEGG" id="palr:HGI30_01935"/>
<proteinExistence type="predicted"/>
<protein>
    <submittedName>
        <fullName evidence="2">GNAT family N-acetyltransferase</fullName>
    </submittedName>
</protein>
<organism evidence="2 3">
    <name type="scientific">Paenibacillus albicereus</name>
    <dbReference type="NCBI Taxonomy" id="2726185"/>
    <lineage>
        <taxon>Bacteria</taxon>
        <taxon>Bacillati</taxon>
        <taxon>Bacillota</taxon>
        <taxon>Bacilli</taxon>
        <taxon>Bacillales</taxon>
        <taxon>Paenibacillaceae</taxon>
        <taxon>Paenibacillus</taxon>
    </lineage>
</organism>
<dbReference type="GO" id="GO:0016747">
    <property type="term" value="F:acyltransferase activity, transferring groups other than amino-acyl groups"/>
    <property type="evidence" value="ECO:0007669"/>
    <property type="project" value="InterPro"/>
</dbReference>
<dbReference type="Proteomes" id="UP000502136">
    <property type="component" value="Chromosome"/>
</dbReference>
<dbReference type="SUPFAM" id="SSF55729">
    <property type="entry name" value="Acyl-CoA N-acyltransferases (Nat)"/>
    <property type="match status" value="1"/>
</dbReference>
<evidence type="ECO:0000313" key="2">
    <source>
        <dbReference type="EMBL" id="QJC54144.1"/>
    </source>
</evidence>
<dbReference type="EMBL" id="CP051428">
    <property type="protein sequence ID" value="QJC54144.1"/>
    <property type="molecule type" value="Genomic_DNA"/>
</dbReference>
<reference evidence="2 3" key="1">
    <citation type="submission" date="2020-04" db="EMBL/GenBank/DDBJ databases">
        <title>Novel Paenibacillus strain UniB2 isolated from commercial digestive syrup.</title>
        <authorList>
            <person name="Thorat V."/>
            <person name="Kirdat K."/>
            <person name="Tiwarekar B."/>
            <person name="Yadav A."/>
        </authorList>
    </citation>
    <scope>NUCLEOTIDE SEQUENCE [LARGE SCALE GENOMIC DNA]</scope>
    <source>
        <strain evidence="2 3">UniB2</strain>
    </source>
</reference>
<dbReference type="InterPro" id="IPR016181">
    <property type="entry name" value="Acyl_CoA_acyltransferase"/>
</dbReference>
<dbReference type="Pfam" id="PF00583">
    <property type="entry name" value="Acetyltransf_1"/>
    <property type="match status" value="1"/>
</dbReference>
<feature type="domain" description="N-acetyltransferase" evidence="1">
    <location>
        <begin position="1"/>
        <end position="140"/>
    </location>
</feature>
<evidence type="ECO:0000313" key="3">
    <source>
        <dbReference type="Proteomes" id="UP000502136"/>
    </source>
</evidence>
<evidence type="ECO:0000259" key="1">
    <source>
        <dbReference type="PROSITE" id="PS51186"/>
    </source>
</evidence>
<name>A0A6H2H369_9BACL</name>
<dbReference type="AlphaFoldDB" id="A0A6H2H369"/>
<gene>
    <name evidence="2" type="ORF">HGI30_01935</name>
</gene>
<sequence length="159" mass="17982">MLSGERWPYHGVERPEAEAIRAAFDEGAYHGNETRTFWIEDAAGAKAGFIKIMDAQDPTVLFDLRIREAYRRQGAARATLGWLADCVFRELPSAIRIEGHTRIDNAGMQAAFRGTLFVREGYYRQSWPQGGQLYDSLGYGLLRSDWERGEATPVPAELR</sequence>
<dbReference type="PROSITE" id="PS51186">
    <property type="entry name" value="GNAT"/>
    <property type="match status" value="1"/>
</dbReference>
<keyword evidence="2" id="KW-0808">Transferase</keyword>
<accession>A0A6H2H369</accession>
<keyword evidence="3" id="KW-1185">Reference proteome</keyword>
<dbReference type="Gene3D" id="3.40.630.30">
    <property type="match status" value="1"/>
</dbReference>
<dbReference type="InterPro" id="IPR000182">
    <property type="entry name" value="GNAT_dom"/>
</dbReference>